<name>A0A1F5G1S8_9BACT</name>
<dbReference type="AlphaFoldDB" id="A0A1F5G1S8"/>
<gene>
    <name evidence="1" type="ORF">A2Z23_02710</name>
</gene>
<organism evidence="1 2">
    <name type="scientific">Candidatus Curtissbacteria bacterium RBG_16_39_7</name>
    <dbReference type="NCBI Taxonomy" id="1797707"/>
    <lineage>
        <taxon>Bacteria</taxon>
        <taxon>Candidatus Curtissiibacteriota</taxon>
    </lineage>
</organism>
<dbReference type="Proteomes" id="UP000176628">
    <property type="component" value="Unassembled WGS sequence"/>
</dbReference>
<accession>A0A1F5G1S8</accession>
<sequence length="95" mass="10476">MVDLPYEDFKKLITEIIQKQVVVLGPQIAILKARNVSGLDVANDGTVNKIEGDPKSKLQELINEYVSLSGLIVRQTMEPLLAKYPGLKIAEGKVE</sequence>
<dbReference type="EMBL" id="MFAV01000045">
    <property type="protein sequence ID" value="OGD85777.1"/>
    <property type="molecule type" value="Genomic_DNA"/>
</dbReference>
<evidence type="ECO:0000313" key="2">
    <source>
        <dbReference type="Proteomes" id="UP000176628"/>
    </source>
</evidence>
<evidence type="ECO:0000313" key="1">
    <source>
        <dbReference type="EMBL" id="OGD85777.1"/>
    </source>
</evidence>
<comment type="caution">
    <text evidence="1">The sequence shown here is derived from an EMBL/GenBank/DDBJ whole genome shotgun (WGS) entry which is preliminary data.</text>
</comment>
<protein>
    <submittedName>
        <fullName evidence="1">Uncharacterized protein</fullName>
    </submittedName>
</protein>
<proteinExistence type="predicted"/>
<reference evidence="1 2" key="1">
    <citation type="journal article" date="2016" name="Nat. Commun.">
        <title>Thousands of microbial genomes shed light on interconnected biogeochemical processes in an aquifer system.</title>
        <authorList>
            <person name="Anantharaman K."/>
            <person name="Brown C.T."/>
            <person name="Hug L.A."/>
            <person name="Sharon I."/>
            <person name="Castelle C.J."/>
            <person name="Probst A.J."/>
            <person name="Thomas B.C."/>
            <person name="Singh A."/>
            <person name="Wilkins M.J."/>
            <person name="Karaoz U."/>
            <person name="Brodie E.L."/>
            <person name="Williams K.H."/>
            <person name="Hubbard S.S."/>
            <person name="Banfield J.F."/>
        </authorList>
    </citation>
    <scope>NUCLEOTIDE SEQUENCE [LARGE SCALE GENOMIC DNA]</scope>
</reference>